<dbReference type="STRING" id="29349.CLOTH_02990"/>
<dbReference type="GO" id="GO:0006289">
    <property type="term" value="P:nucleotide-excision repair"/>
    <property type="evidence" value="ECO:0007669"/>
    <property type="project" value="InterPro"/>
</dbReference>
<dbReference type="GO" id="GO:0009411">
    <property type="term" value="P:response to UV"/>
    <property type="evidence" value="ECO:0007669"/>
    <property type="project" value="InterPro"/>
</dbReference>
<evidence type="ECO:0000313" key="7">
    <source>
        <dbReference type="EMBL" id="OPJ57017.1"/>
    </source>
</evidence>
<evidence type="ECO:0000256" key="4">
    <source>
        <dbReference type="ARBA" id="ARBA00022769"/>
    </source>
</evidence>
<keyword evidence="4" id="KW-0228">DNA excision</keyword>
<dbReference type="Proteomes" id="UP000190140">
    <property type="component" value="Unassembled WGS sequence"/>
</dbReference>
<proteinExistence type="predicted"/>
<gene>
    <name evidence="7" type="primary">uvsE</name>
    <name evidence="7" type="ORF">CLOTH_02990</name>
</gene>
<keyword evidence="8" id="KW-1185">Reference proteome</keyword>
<keyword evidence="6" id="KW-0234">DNA repair</keyword>
<dbReference type="EC" id="3.-.-.-" evidence="7"/>
<sequence length="319" mass="37542">MRIRFGYVAIALNLPKVTSSSTLTYARYKKMTSSEERISALKKVTLSNLDDLYKILEYNIQNDIHFYRITSKLVPLDTHPDVTDWDYRRYFKKDFERIGKLIKKHGMRVDTHPDQFNVINSTKEDVVENTKNTLLSHVNLFEDMNYKHGKMVIHVGSAQGGKEEAIKRFITNFSKFPIEIRKKLILENDDKSFTTKEVLNICKELDIPMVLDVHHHICNSGGDNLDSMINDIFNTWNKEDLPPKIHFSSPKEGQKDRKHSDYINPYDFIEFVEKCKRVNMDFDVMIEAKQKDLSLFKLIDDLKDIKKNWKWIDKTTLEI</sequence>
<dbReference type="InterPro" id="IPR004601">
    <property type="entry name" value="UvdE"/>
</dbReference>
<organism evidence="7 8">
    <name type="scientific">Alkalithermobacter paradoxus</name>
    <dbReference type="NCBI Taxonomy" id="29349"/>
    <lineage>
        <taxon>Bacteria</taxon>
        <taxon>Bacillati</taxon>
        <taxon>Bacillota</taxon>
        <taxon>Clostridia</taxon>
        <taxon>Peptostreptococcales</taxon>
        <taxon>Tepidibacteraceae</taxon>
        <taxon>Alkalithermobacter</taxon>
    </lineage>
</organism>
<protein>
    <submittedName>
        <fullName evidence="7">UV DNA damage endonuclease</fullName>
        <ecNumber evidence="7">3.-.-.-</ecNumber>
    </submittedName>
</protein>
<keyword evidence="2 7" id="KW-0255">Endonuclease</keyword>
<dbReference type="GO" id="GO:0004519">
    <property type="term" value="F:endonuclease activity"/>
    <property type="evidence" value="ECO:0007669"/>
    <property type="project" value="UniProtKB-KW"/>
</dbReference>
<keyword evidence="1" id="KW-0540">Nuclease</keyword>
<dbReference type="NCBIfam" id="TIGR00629">
    <property type="entry name" value="uvde"/>
    <property type="match status" value="1"/>
</dbReference>
<evidence type="ECO:0000256" key="3">
    <source>
        <dbReference type="ARBA" id="ARBA00022763"/>
    </source>
</evidence>
<dbReference type="RefSeq" id="WP_079410512.1">
    <property type="nucleotide sequence ID" value="NZ_MZGW01000001.1"/>
</dbReference>
<dbReference type="PANTHER" id="PTHR31290">
    <property type="entry name" value="UV-DAMAGE ENDONUCLEASE"/>
    <property type="match status" value="1"/>
</dbReference>
<evidence type="ECO:0000256" key="1">
    <source>
        <dbReference type="ARBA" id="ARBA00022722"/>
    </source>
</evidence>
<dbReference type="SUPFAM" id="SSF51658">
    <property type="entry name" value="Xylose isomerase-like"/>
    <property type="match status" value="1"/>
</dbReference>
<evidence type="ECO:0000256" key="2">
    <source>
        <dbReference type="ARBA" id="ARBA00022759"/>
    </source>
</evidence>
<dbReference type="EMBL" id="MZGW01000001">
    <property type="protein sequence ID" value="OPJ57017.1"/>
    <property type="molecule type" value="Genomic_DNA"/>
</dbReference>
<reference evidence="7 8" key="1">
    <citation type="submission" date="2017-03" db="EMBL/GenBank/DDBJ databases">
        <title>Genome sequence of Clostridium thermoalcaliphilum DSM 7309.</title>
        <authorList>
            <person name="Poehlein A."/>
            <person name="Daniel R."/>
        </authorList>
    </citation>
    <scope>NUCLEOTIDE SEQUENCE [LARGE SCALE GENOMIC DNA]</scope>
    <source>
        <strain evidence="7 8">DSM 7309</strain>
    </source>
</reference>
<dbReference type="OrthoDB" id="9782576at2"/>
<dbReference type="Pfam" id="PF03851">
    <property type="entry name" value="UvdE"/>
    <property type="match status" value="1"/>
</dbReference>
<evidence type="ECO:0000256" key="6">
    <source>
        <dbReference type="ARBA" id="ARBA00023204"/>
    </source>
</evidence>
<dbReference type="GO" id="GO:0016787">
    <property type="term" value="F:hydrolase activity"/>
    <property type="evidence" value="ECO:0007669"/>
    <property type="project" value="UniProtKB-KW"/>
</dbReference>
<accession>A0A1V4IBW3</accession>
<dbReference type="Gene3D" id="3.20.20.150">
    <property type="entry name" value="Divalent-metal-dependent TIM barrel enzymes"/>
    <property type="match status" value="1"/>
</dbReference>
<dbReference type="AlphaFoldDB" id="A0A1V4IBW3"/>
<keyword evidence="3" id="KW-0227">DNA damage</keyword>
<evidence type="ECO:0000256" key="5">
    <source>
        <dbReference type="ARBA" id="ARBA00022801"/>
    </source>
</evidence>
<dbReference type="InterPro" id="IPR036237">
    <property type="entry name" value="Xyl_isomerase-like_sf"/>
</dbReference>
<comment type="caution">
    <text evidence="7">The sequence shown here is derived from an EMBL/GenBank/DDBJ whole genome shotgun (WGS) entry which is preliminary data.</text>
</comment>
<dbReference type="PANTHER" id="PTHR31290:SF5">
    <property type="entry name" value="UV-DAMAGE ENDONUCLEASE"/>
    <property type="match status" value="1"/>
</dbReference>
<name>A0A1V4IBW3_9FIRM</name>
<keyword evidence="5 7" id="KW-0378">Hydrolase</keyword>
<evidence type="ECO:0000313" key="8">
    <source>
        <dbReference type="Proteomes" id="UP000190140"/>
    </source>
</evidence>